<evidence type="ECO:0000256" key="1">
    <source>
        <dbReference type="SAM" id="MobiDB-lite"/>
    </source>
</evidence>
<sequence length="344" mass="40580">MLTLEQDSSTLNNLITIQNQLPQTVQAQSQEGIKNKLFVYKQLQSIQACSYIDQKNQKIKNYNFSKNNVSNQKDLLTKNFEQNNFNRSIISKANYYQEPKNKMSLDAYFVKGDSSQDLKIQNLKIPSKKMEILNLFDRNQIDKPQKIQSDYQSQQQRQNSFLKNSFNSKFQYHHESVNQSRNSSLSRDSLYQTKNSERQLQKSSQQNLQVLNKNKNGFFSFHDERKTFQTESPFNKIAKQSFQITSPKIQMNEELYYNKDQKYINALNNKIIREQIDKKIKEQIFGKREAYSNNKRRHSSITEYEYLKTECEQLIKTSFKTQISNHGNAFYNSVILVGQSKYSS</sequence>
<protein>
    <submittedName>
        <fullName evidence="2">Uncharacterized protein</fullName>
    </submittedName>
</protein>
<keyword evidence="3" id="KW-1185">Reference proteome</keyword>
<accession>I7M9K7</accession>
<proteinExistence type="predicted"/>
<reference evidence="3" key="1">
    <citation type="journal article" date="2006" name="PLoS Biol.">
        <title>Macronuclear genome sequence of the ciliate Tetrahymena thermophila, a model eukaryote.</title>
        <authorList>
            <person name="Eisen J.A."/>
            <person name="Coyne R.S."/>
            <person name="Wu M."/>
            <person name="Wu D."/>
            <person name="Thiagarajan M."/>
            <person name="Wortman J.R."/>
            <person name="Badger J.H."/>
            <person name="Ren Q."/>
            <person name="Amedeo P."/>
            <person name="Jones K.M."/>
            <person name="Tallon L.J."/>
            <person name="Delcher A.L."/>
            <person name="Salzberg S.L."/>
            <person name="Silva J.C."/>
            <person name="Haas B.J."/>
            <person name="Majoros W.H."/>
            <person name="Farzad M."/>
            <person name="Carlton J.M."/>
            <person name="Smith R.K. Jr."/>
            <person name="Garg J."/>
            <person name="Pearlman R.E."/>
            <person name="Karrer K.M."/>
            <person name="Sun L."/>
            <person name="Manning G."/>
            <person name="Elde N.C."/>
            <person name="Turkewitz A.P."/>
            <person name="Asai D.J."/>
            <person name="Wilkes D.E."/>
            <person name="Wang Y."/>
            <person name="Cai H."/>
            <person name="Collins K."/>
            <person name="Stewart B.A."/>
            <person name="Lee S.R."/>
            <person name="Wilamowska K."/>
            <person name="Weinberg Z."/>
            <person name="Ruzzo W.L."/>
            <person name="Wloga D."/>
            <person name="Gaertig J."/>
            <person name="Frankel J."/>
            <person name="Tsao C.-C."/>
            <person name="Gorovsky M.A."/>
            <person name="Keeling P.J."/>
            <person name="Waller R.F."/>
            <person name="Patron N.J."/>
            <person name="Cherry J.M."/>
            <person name="Stover N.A."/>
            <person name="Krieger C.J."/>
            <person name="del Toro C."/>
            <person name="Ryder H.F."/>
            <person name="Williamson S.C."/>
            <person name="Barbeau R.A."/>
            <person name="Hamilton E.P."/>
            <person name="Orias E."/>
        </authorList>
    </citation>
    <scope>NUCLEOTIDE SEQUENCE [LARGE SCALE GENOMIC DNA]</scope>
    <source>
        <strain evidence="3">SB210</strain>
    </source>
</reference>
<dbReference type="EMBL" id="GG662548">
    <property type="protein sequence ID" value="EAS02025.2"/>
    <property type="molecule type" value="Genomic_DNA"/>
</dbReference>
<dbReference type="KEGG" id="tet:TTHERM_00502160"/>
<gene>
    <name evidence="2" type="ORF">TTHERM_00502160</name>
</gene>
<dbReference type="InParanoid" id="I7M9K7"/>
<name>I7M9K7_TETTS</name>
<dbReference type="AlphaFoldDB" id="I7M9K7"/>
<organism evidence="2 3">
    <name type="scientific">Tetrahymena thermophila (strain SB210)</name>
    <dbReference type="NCBI Taxonomy" id="312017"/>
    <lineage>
        <taxon>Eukaryota</taxon>
        <taxon>Sar</taxon>
        <taxon>Alveolata</taxon>
        <taxon>Ciliophora</taxon>
        <taxon>Intramacronucleata</taxon>
        <taxon>Oligohymenophorea</taxon>
        <taxon>Hymenostomatida</taxon>
        <taxon>Tetrahymenina</taxon>
        <taxon>Tetrahymenidae</taxon>
        <taxon>Tetrahymena</taxon>
    </lineage>
</organism>
<dbReference type="Proteomes" id="UP000009168">
    <property type="component" value="Unassembled WGS sequence"/>
</dbReference>
<feature type="compositionally biased region" description="Polar residues" evidence="1">
    <location>
        <begin position="177"/>
        <end position="194"/>
    </location>
</feature>
<dbReference type="GeneID" id="7825618"/>
<dbReference type="RefSeq" id="XP_001022270.2">
    <property type="nucleotide sequence ID" value="XM_001022270.2"/>
</dbReference>
<feature type="region of interest" description="Disordered" evidence="1">
    <location>
        <begin position="173"/>
        <end position="205"/>
    </location>
</feature>
<evidence type="ECO:0000313" key="2">
    <source>
        <dbReference type="EMBL" id="EAS02025.2"/>
    </source>
</evidence>
<evidence type="ECO:0000313" key="3">
    <source>
        <dbReference type="Proteomes" id="UP000009168"/>
    </source>
</evidence>